<sequence length="278" mass="32236">MIIYTKNFISRHGSHDDYHAFILTNHRADLHYHSKFHLLKNILKLNLPSPLQQLSCRHGTSVIGSTSVNDIFCLGQQFLPIQRLQYVLWNLLTEEFIVVPEYPDNGFLETVFHGFGYDQLRDDFKIIQFISFEDSSSYPAGFFEIYSLKSNSWRMIDMEKDLYHQDHAFITRAFNGLKVYLDGACHWLLSGYINNKDQDGALSLLSFNLSDEVFLTTPIGVEHFSPYIPLHHWMVLNGSMTLISNYHHDIVFHMSILDELGVTESWIKLNIYGPLPSI</sequence>
<comment type="caution">
    <text evidence="1">The sequence shown here is derived from an EMBL/GenBank/DDBJ whole genome shotgun (WGS) entry which is preliminary data.</text>
</comment>
<proteinExistence type="predicted"/>
<reference evidence="1" key="1">
    <citation type="submission" date="2023-10" db="EMBL/GenBank/DDBJ databases">
        <authorList>
            <person name="Rodriguez Cubillos JULIANA M."/>
            <person name="De Vega J."/>
        </authorList>
    </citation>
    <scope>NUCLEOTIDE SEQUENCE</scope>
</reference>
<accession>A0ACB0LFW3</accession>
<gene>
    <name evidence="1" type="ORF">MILVUS5_LOCUS32004</name>
</gene>
<dbReference type="Proteomes" id="UP001177021">
    <property type="component" value="Unassembled WGS sequence"/>
</dbReference>
<name>A0ACB0LFW3_TRIPR</name>
<protein>
    <submittedName>
        <fullName evidence="1">Uncharacterized protein</fullName>
    </submittedName>
</protein>
<dbReference type="EMBL" id="CASHSV030000513">
    <property type="protein sequence ID" value="CAJ2667377.1"/>
    <property type="molecule type" value="Genomic_DNA"/>
</dbReference>
<evidence type="ECO:0000313" key="2">
    <source>
        <dbReference type="Proteomes" id="UP001177021"/>
    </source>
</evidence>
<organism evidence="1 2">
    <name type="scientific">Trifolium pratense</name>
    <name type="common">Red clover</name>
    <dbReference type="NCBI Taxonomy" id="57577"/>
    <lineage>
        <taxon>Eukaryota</taxon>
        <taxon>Viridiplantae</taxon>
        <taxon>Streptophyta</taxon>
        <taxon>Embryophyta</taxon>
        <taxon>Tracheophyta</taxon>
        <taxon>Spermatophyta</taxon>
        <taxon>Magnoliopsida</taxon>
        <taxon>eudicotyledons</taxon>
        <taxon>Gunneridae</taxon>
        <taxon>Pentapetalae</taxon>
        <taxon>rosids</taxon>
        <taxon>fabids</taxon>
        <taxon>Fabales</taxon>
        <taxon>Fabaceae</taxon>
        <taxon>Papilionoideae</taxon>
        <taxon>50 kb inversion clade</taxon>
        <taxon>NPAAA clade</taxon>
        <taxon>Hologalegina</taxon>
        <taxon>IRL clade</taxon>
        <taxon>Trifolieae</taxon>
        <taxon>Trifolium</taxon>
    </lineage>
</organism>
<keyword evidence="2" id="KW-1185">Reference proteome</keyword>
<evidence type="ECO:0000313" key="1">
    <source>
        <dbReference type="EMBL" id="CAJ2667377.1"/>
    </source>
</evidence>